<dbReference type="AlphaFoldDB" id="A0A0A9DGG2"/>
<dbReference type="GO" id="GO:0043531">
    <property type="term" value="F:ADP binding"/>
    <property type="evidence" value="ECO:0007669"/>
    <property type="project" value="InterPro"/>
</dbReference>
<dbReference type="Gene3D" id="3.80.10.10">
    <property type="entry name" value="Ribonuclease Inhibitor"/>
    <property type="match status" value="1"/>
</dbReference>
<dbReference type="PRINTS" id="PR00364">
    <property type="entry name" value="DISEASERSIST"/>
</dbReference>
<dbReference type="SUPFAM" id="SSF52058">
    <property type="entry name" value="L domain-like"/>
    <property type="match status" value="1"/>
</dbReference>
<dbReference type="GO" id="GO:0002758">
    <property type="term" value="P:innate immune response-activating signaling pathway"/>
    <property type="evidence" value="ECO:0007669"/>
    <property type="project" value="UniProtKB-ARBA"/>
</dbReference>
<dbReference type="PANTHER" id="PTHR23155:SF1232">
    <property type="entry name" value="OS09G0270700 PROTEIN"/>
    <property type="match status" value="1"/>
</dbReference>
<dbReference type="FunFam" id="1.10.10.10:FF:000322">
    <property type="entry name" value="Probable disease resistance protein At1g63360"/>
    <property type="match status" value="1"/>
</dbReference>
<feature type="domain" description="Disease resistance R13L4/SHOC-2-like LRR" evidence="5">
    <location>
        <begin position="359"/>
        <end position="461"/>
    </location>
</feature>
<evidence type="ECO:0000256" key="2">
    <source>
        <dbReference type="ARBA" id="ARBA00022821"/>
    </source>
</evidence>
<dbReference type="Gene3D" id="3.40.50.300">
    <property type="entry name" value="P-loop containing nucleotide triphosphate hydrolases"/>
    <property type="match status" value="1"/>
</dbReference>
<dbReference type="InterPro" id="IPR058922">
    <property type="entry name" value="WHD_DRP"/>
</dbReference>
<feature type="domain" description="NB-ARC" evidence="3">
    <location>
        <begin position="2"/>
        <end position="152"/>
    </location>
</feature>
<name>A0A0A9DGG2_ARUDO</name>
<keyword evidence="2" id="KW-0611">Plant defense</keyword>
<dbReference type="EMBL" id="GBRH01212117">
    <property type="protein sequence ID" value="JAD85778.1"/>
    <property type="molecule type" value="Transcribed_RNA"/>
</dbReference>
<proteinExistence type="predicted"/>
<dbReference type="FunFam" id="3.40.50.300:FF:001091">
    <property type="entry name" value="Probable disease resistance protein At1g61300"/>
    <property type="match status" value="1"/>
</dbReference>
<dbReference type="Gene3D" id="1.10.10.10">
    <property type="entry name" value="Winged helix-like DNA-binding domain superfamily/Winged helix DNA-binding domain"/>
    <property type="match status" value="1"/>
</dbReference>
<dbReference type="Pfam" id="PF23559">
    <property type="entry name" value="WHD_DRP"/>
    <property type="match status" value="1"/>
</dbReference>
<dbReference type="PANTHER" id="PTHR23155">
    <property type="entry name" value="DISEASE RESISTANCE PROTEIN RP"/>
    <property type="match status" value="1"/>
</dbReference>
<sequence>MIAVWGMGGIGKSTLVSNVYKKEVSNFDCRAWVSISQSYKLEDIWKKMLTDLLAEDKKEFNPETMNSAEIKLELTKILDKKRYLIILDDIWTAEVLFKIREVFVDNGLGSRVVITTRIEEVASVADDGCKIKVEPLDDHDAWLLFCRMAFPKIENHICPPDLHQCGKDIVDKCDGLPLALVAIGSLLSLKPRNDQDWRLFYNQLIWELHNNENLNRVEKILNLSYKYLPDYLKNCFLFCAMFPEDYLIHRKRLIRLWIAEGFIEQRGACSLEDTAEGYLTELARRSMLQVVRRNSFGRIKCLRMHDLVRELAIFQSKKESFSTTYDENHGVIHEGLDYRRVSVLQGNRGIPSIIDPSRLRSFITFDTSMALSSWYSFISSKPKYLAVLDLSGLPIETIPNSVGELFNLRLLCLDDTNVKELPKSVTQLQNLQTLSLEHAQLLNFPQGFSKLKKLRYLYASRLQDVTYKKIYCLGICGAI</sequence>
<dbReference type="Pfam" id="PF23598">
    <property type="entry name" value="LRR_14"/>
    <property type="match status" value="1"/>
</dbReference>
<dbReference type="SUPFAM" id="SSF52540">
    <property type="entry name" value="P-loop containing nucleoside triphosphate hydrolases"/>
    <property type="match status" value="1"/>
</dbReference>
<dbReference type="InterPro" id="IPR036388">
    <property type="entry name" value="WH-like_DNA-bd_sf"/>
</dbReference>
<feature type="domain" description="Disease resistance protein winged helix" evidence="4">
    <location>
        <begin position="241"/>
        <end position="312"/>
    </location>
</feature>
<evidence type="ECO:0000259" key="4">
    <source>
        <dbReference type="Pfam" id="PF23559"/>
    </source>
</evidence>
<dbReference type="InterPro" id="IPR002182">
    <property type="entry name" value="NB-ARC"/>
</dbReference>
<dbReference type="InterPro" id="IPR055414">
    <property type="entry name" value="LRR_R13L4/SHOC2-like"/>
</dbReference>
<protein>
    <submittedName>
        <fullName evidence="6">Uncharacterized protein</fullName>
    </submittedName>
</protein>
<organism evidence="6">
    <name type="scientific">Arundo donax</name>
    <name type="common">Giant reed</name>
    <name type="synonym">Donax arundinaceus</name>
    <dbReference type="NCBI Taxonomy" id="35708"/>
    <lineage>
        <taxon>Eukaryota</taxon>
        <taxon>Viridiplantae</taxon>
        <taxon>Streptophyta</taxon>
        <taxon>Embryophyta</taxon>
        <taxon>Tracheophyta</taxon>
        <taxon>Spermatophyta</taxon>
        <taxon>Magnoliopsida</taxon>
        <taxon>Liliopsida</taxon>
        <taxon>Poales</taxon>
        <taxon>Poaceae</taxon>
        <taxon>PACMAD clade</taxon>
        <taxon>Arundinoideae</taxon>
        <taxon>Arundineae</taxon>
        <taxon>Arundo</taxon>
    </lineage>
</organism>
<keyword evidence="1" id="KW-0677">Repeat</keyword>
<evidence type="ECO:0000259" key="5">
    <source>
        <dbReference type="Pfam" id="PF23598"/>
    </source>
</evidence>
<dbReference type="Gene3D" id="1.10.8.430">
    <property type="entry name" value="Helical domain of apoptotic protease-activating factors"/>
    <property type="match status" value="1"/>
</dbReference>
<dbReference type="InterPro" id="IPR042197">
    <property type="entry name" value="Apaf_helical"/>
</dbReference>
<evidence type="ECO:0000313" key="6">
    <source>
        <dbReference type="EMBL" id="JAD85778.1"/>
    </source>
</evidence>
<dbReference type="GO" id="GO:0042742">
    <property type="term" value="P:defense response to bacterium"/>
    <property type="evidence" value="ECO:0007669"/>
    <property type="project" value="UniProtKB-ARBA"/>
</dbReference>
<dbReference type="GO" id="GO:0009626">
    <property type="term" value="P:plant-type hypersensitive response"/>
    <property type="evidence" value="ECO:0007669"/>
    <property type="project" value="UniProtKB-ARBA"/>
</dbReference>
<evidence type="ECO:0000259" key="3">
    <source>
        <dbReference type="Pfam" id="PF00931"/>
    </source>
</evidence>
<reference evidence="6" key="1">
    <citation type="submission" date="2014-09" db="EMBL/GenBank/DDBJ databases">
        <authorList>
            <person name="Magalhaes I.L.F."/>
            <person name="Oliveira U."/>
            <person name="Santos F.R."/>
            <person name="Vidigal T.H.D.A."/>
            <person name="Brescovit A.D."/>
            <person name="Santos A.J."/>
        </authorList>
    </citation>
    <scope>NUCLEOTIDE SEQUENCE</scope>
    <source>
        <tissue evidence="6">Shoot tissue taken approximately 20 cm above the soil surface</tissue>
    </source>
</reference>
<evidence type="ECO:0000256" key="1">
    <source>
        <dbReference type="ARBA" id="ARBA00022737"/>
    </source>
</evidence>
<dbReference type="InterPro" id="IPR027417">
    <property type="entry name" value="P-loop_NTPase"/>
</dbReference>
<dbReference type="InterPro" id="IPR032675">
    <property type="entry name" value="LRR_dom_sf"/>
</dbReference>
<accession>A0A0A9DGG2</accession>
<dbReference type="Pfam" id="PF00931">
    <property type="entry name" value="NB-ARC"/>
    <property type="match status" value="1"/>
</dbReference>
<dbReference type="InterPro" id="IPR044974">
    <property type="entry name" value="Disease_R_plants"/>
</dbReference>
<reference evidence="6" key="2">
    <citation type="journal article" date="2015" name="Data Brief">
        <title>Shoot transcriptome of the giant reed, Arundo donax.</title>
        <authorList>
            <person name="Barrero R.A."/>
            <person name="Guerrero F.D."/>
            <person name="Moolhuijzen P."/>
            <person name="Goolsby J.A."/>
            <person name="Tidwell J."/>
            <person name="Bellgard S.E."/>
            <person name="Bellgard M.I."/>
        </authorList>
    </citation>
    <scope>NUCLEOTIDE SEQUENCE</scope>
    <source>
        <tissue evidence="6">Shoot tissue taken approximately 20 cm above the soil surface</tissue>
    </source>
</reference>